<evidence type="ECO:0000259" key="3">
    <source>
        <dbReference type="PROSITE" id="PS50158"/>
    </source>
</evidence>
<feature type="region of interest" description="Disordered" evidence="2">
    <location>
        <begin position="305"/>
        <end position="327"/>
    </location>
</feature>
<keyword evidence="1" id="KW-0862">Zinc</keyword>
<dbReference type="EMBL" id="JACEEZ010010747">
    <property type="protein sequence ID" value="KAG0721653.1"/>
    <property type="molecule type" value="Genomic_DNA"/>
</dbReference>
<evidence type="ECO:0000256" key="1">
    <source>
        <dbReference type="PROSITE-ProRule" id="PRU00047"/>
    </source>
</evidence>
<dbReference type="GO" id="GO:0003676">
    <property type="term" value="F:nucleic acid binding"/>
    <property type="evidence" value="ECO:0007669"/>
    <property type="project" value="InterPro"/>
</dbReference>
<gene>
    <name evidence="4" type="ORF">GWK47_006264</name>
</gene>
<keyword evidence="1" id="KW-0863">Zinc-finger</keyword>
<sequence length="327" mass="35678">MAGADVTPDDVSDDDFASRQLVVAASRHNSTYTHKSCRWCGYKHAPDRASCPAQGCTCDACGKPGHFKRRCKSYRKREGGKAVNSVTVGAAGIAPEPLLQVQLAPQVGGQTCTTTAVADTGPRCVWLAQPYSIARSPACAVTASGWPQRPGQITLACLGAAPCHISLPGRSTLQEVHFVKSVERLYLSCPPLFTQDIEESEIEREDQRKRQGGTRQLKAMLGHLEKWFIDTMMPLSLIDPPHHQAFFHPPGAGVFRSVQEDPGREIDQVSATAKSEPLHMLYDTSYVATTADSWTAHNGGLHWHDVPLDRPGSPPPTGAHWRARRSR</sequence>
<dbReference type="Proteomes" id="UP000770661">
    <property type="component" value="Unassembled WGS sequence"/>
</dbReference>
<dbReference type="InterPro" id="IPR001878">
    <property type="entry name" value="Znf_CCHC"/>
</dbReference>
<evidence type="ECO:0000256" key="2">
    <source>
        <dbReference type="SAM" id="MobiDB-lite"/>
    </source>
</evidence>
<keyword evidence="1" id="KW-0479">Metal-binding</keyword>
<feature type="domain" description="CCHC-type" evidence="3">
    <location>
        <begin position="58"/>
        <end position="73"/>
    </location>
</feature>
<organism evidence="4 5">
    <name type="scientific">Chionoecetes opilio</name>
    <name type="common">Atlantic snow crab</name>
    <name type="synonym">Cancer opilio</name>
    <dbReference type="NCBI Taxonomy" id="41210"/>
    <lineage>
        <taxon>Eukaryota</taxon>
        <taxon>Metazoa</taxon>
        <taxon>Ecdysozoa</taxon>
        <taxon>Arthropoda</taxon>
        <taxon>Crustacea</taxon>
        <taxon>Multicrustacea</taxon>
        <taxon>Malacostraca</taxon>
        <taxon>Eumalacostraca</taxon>
        <taxon>Eucarida</taxon>
        <taxon>Decapoda</taxon>
        <taxon>Pleocyemata</taxon>
        <taxon>Brachyura</taxon>
        <taxon>Eubrachyura</taxon>
        <taxon>Majoidea</taxon>
        <taxon>Majidae</taxon>
        <taxon>Chionoecetes</taxon>
    </lineage>
</organism>
<reference evidence="4" key="1">
    <citation type="submission" date="2020-07" db="EMBL/GenBank/DDBJ databases">
        <title>The High-quality genome of the commercially important snow crab, Chionoecetes opilio.</title>
        <authorList>
            <person name="Jeong J.-H."/>
            <person name="Ryu S."/>
        </authorList>
    </citation>
    <scope>NUCLEOTIDE SEQUENCE</scope>
    <source>
        <strain evidence="4">MADBK_172401_WGS</strain>
        <tissue evidence="4">Digestive gland</tissue>
    </source>
</reference>
<evidence type="ECO:0000313" key="4">
    <source>
        <dbReference type="EMBL" id="KAG0721653.1"/>
    </source>
</evidence>
<keyword evidence="5" id="KW-1185">Reference proteome</keyword>
<evidence type="ECO:0000313" key="5">
    <source>
        <dbReference type="Proteomes" id="UP000770661"/>
    </source>
</evidence>
<protein>
    <recommendedName>
        <fullName evidence="3">CCHC-type domain-containing protein</fullName>
    </recommendedName>
</protein>
<dbReference type="GO" id="GO:0008270">
    <property type="term" value="F:zinc ion binding"/>
    <property type="evidence" value="ECO:0007669"/>
    <property type="project" value="UniProtKB-KW"/>
</dbReference>
<dbReference type="PROSITE" id="PS50158">
    <property type="entry name" value="ZF_CCHC"/>
    <property type="match status" value="1"/>
</dbReference>
<accession>A0A8J5CH88</accession>
<dbReference type="AlphaFoldDB" id="A0A8J5CH88"/>
<comment type="caution">
    <text evidence="4">The sequence shown here is derived from an EMBL/GenBank/DDBJ whole genome shotgun (WGS) entry which is preliminary data.</text>
</comment>
<name>A0A8J5CH88_CHIOP</name>
<proteinExistence type="predicted"/>